<dbReference type="InterPro" id="IPR032675">
    <property type="entry name" value="LRR_dom_sf"/>
</dbReference>
<accession>A0ABV7VMP1</accession>
<gene>
    <name evidence="4" type="ORF">ACFOMG_01220</name>
</gene>
<name>A0ABV7VMP1_9GAMM</name>
<keyword evidence="2" id="KW-0677">Repeat</keyword>
<dbReference type="InterPro" id="IPR050836">
    <property type="entry name" value="SDS22/Internalin_LRR"/>
</dbReference>
<dbReference type="PROSITE" id="PS51450">
    <property type="entry name" value="LRR"/>
    <property type="match status" value="1"/>
</dbReference>
<dbReference type="RefSeq" id="WP_376864279.1">
    <property type="nucleotide sequence ID" value="NZ_JBHRYB010000001.1"/>
</dbReference>
<dbReference type="Gene3D" id="3.80.10.10">
    <property type="entry name" value="Ribonuclease Inhibitor"/>
    <property type="match status" value="2"/>
</dbReference>
<proteinExistence type="predicted"/>
<keyword evidence="3" id="KW-0732">Signal</keyword>
<evidence type="ECO:0000256" key="2">
    <source>
        <dbReference type="ARBA" id="ARBA00022737"/>
    </source>
</evidence>
<evidence type="ECO:0000256" key="1">
    <source>
        <dbReference type="ARBA" id="ARBA00022614"/>
    </source>
</evidence>
<dbReference type="PANTHER" id="PTHR46652:SF3">
    <property type="entry name" value="LEUCINE-RICH REPEAT-CONTAINING PROTEIN 9"/>
    <property type="match status" value="1"/>
</dbReference>
<protein>
    <submittedName>
        <fullName evidence="4">Leucine-rich repeat domain-containing protein</fullName>
    </submittedName>
</protein>
<comment type="caution">
    <text evidence="4">The sequence shown here is derived from an EMBL/GenBank/DDBJ whole genome shotgun (WGS) entry which is preliminary data.</text>
</comment>
<sequence>MGKFNFKSILVFTLLLLVSGLGHAQKFMHHDVPISEHDAAQIKKLAAHLGVPEEKFGPVTDALGKVFISNNNGNLLRDKNNNEIMDEEELVVFDKAGFFYEYFLPYQYALNNNGDIWYLNLSFSEFSDLSMLSDFKNIKVFECDPCKIRDIDVKKESSIEYINLGETVIDSIMDVSGFKNIQHLSIDFYGDDLSKFKFNNIKWLDLEARNIYSISFLKGLERLKFLYLWVNDNDEYDLSMLPEGLTRFIFSGGKKSTNFSSIERLTDLKDLEIRSFEISDSSFLSKLTKLEYLSIRNSPGMTKIDELKYLKELKNLRLFKVPIKSISAIRSLKNLNYIFISYANITSLDGVQNKPFLKTISVIESPIKRIEHLEGLPKLNELILAITDIKKIEGLENLNCLEDLNLYDNDISVFENIFHLPLLSEMNLDKTKVYEFPGWEKTQRLRIIHMSEREFKKRQTDPDYWYNYVPYKDFDWKLRMTPLINNKEREKYGCYLKED</sequence>
<feature type="chain" id="PRO_5046870616" evidence="3">
    <location>
        <begin position="25"/>
        <end position="499"/>
    </location>
</feature>
<organism evidence="4 5">
    <name type="scientific">Bacterioplanoides pacificum</name>
    <dbReference type="NCBI Taxonomy" id="1171596"/>
    <lineage>
        <taxon>Bacteria</taxon>
        <taxon>Pseudomonadati</taxon>
        <taxon>Pseudomonadota</taxon>
        <taxon>Gammaproteobacteria</taxon>
        <taxon>Oceanospirillales</taxon>
        <taxon>Oceanospirillaceae</taxon>
        <taxon>Bacterioplanoides</taxon>
    </lineage>
</organism>
<evidence type="ECO:0000313" key="4">
    <source>
        <dbReference type="EMBL" id="MFC3678729.1"/>
    </source>
</evidence>
<dbReference type="PANTHER" id="PTHR46652">
    <property type="entry name" value="LEUCINE-RICH REPEAT AND IQ DOMAIN-CONTAINING PROTEIN 1-RELATED"/>
    <property type="match status" value="1"/>
</dbReference>
<keyword evidence="1" id="KW-0433">Leucine-rich repeat</keyword>
<dbReference type="EMBL" id="JBHRYB010000001">
    <property type="protein sequence ID" value="MFC3678729.1"/>
    <property type="molecule type" value="Genomic_DNA"/>
</dbReference>
<reference evidence="5" key="1">
    <citation type="journal article" date="2019" name="Int. J. Syst. Evol. Microbiol.">
        <title>The Global Catalogue of Microorganisms (GCM) 10K type strain sequencing project: providing services to taxonomists for standard genome sequencing and annotation.</title>
        <authorList>
            <consortium name="The Broad Institute Genomics Platform"/>
            <consortium name="The Broad Institute Genome Sequencing Center for Infectious Disease"/>
            <person name="Wu L."/>
            <person name="Ma J."/>
        </authorList>
    </citation>
    <scope>NUCLEOTIDE SEQUENCE [LARGE SCALE GENOMIC DNA]</scope>
    <source>
        <strain evidence="5">KCTC 42424</strain>
    </source>
</reference>
<evidence type="ECO:0000313" key="5">
    <source>
        <dbReference type="Proteomes" id="UP001595722"/>
    </source>
</evidence>
<dbReference type="InterPro" id="IPR001611">
    <property type="entry name" value="Leu-rich_rpt"/>
</dbReference>
<dbReference type="SUPFAM" id="SSF52058">
    <property type="entry name" value="L domain-like"/>
    <property type="match status" value="2"/>
</dbReference>
<dbReference type="Proteomes" id="UP001595722">
    <property type="component" value="Unassembled WGS sequence"/>
</dbReference>
<keyword evidence="5" id="KW-1185">Reference proteome</keyword>
<feature type="signal peptide" evidence="3">
    <location>
        <begin position="1"/>
        <end position="24"/>
    </location>
</feature>
<evidence type="ECO:0000256" key="3">
    <source>
        <dbReference type="SAM" id="SignalP"/>
    </source>
</evidence>